<evidence type="ECO:0000256" key="1">
    <source>
        <dbReference type="SAM" id="MobiDB-lite"/>
    </source>
</evidence>
<feature type="compositionally biased region" description="Gly residues" evidence="1">
    <location>
        <begin position="16"/>
        <end position="26"/>
    </location>
</feature>
<comment type="caution">
    <text evidence="2">The sequence shown here is derived from an EMBL/GenBank/DDBJ whole genome shotgun (WGS) entry which is preliminary data.</text>
</comment>
<feature type="compositionally biased region" description="Basic and acidic residues" evidence="1">
    <location>
        <begin position="27"/>
        <end position="36"/>
    </location>
</feature>
<dbReference type="EMBL" id="CADEAL010000202">
    <property type="protein sequence ID" value="CAB1416337.1"/>
    <property type="molecule type" value="Genomic_DNA"/>
</dbReference>
<dbReference type="Proteomes" id="UP001153269">
    <property type="component" value="Unassembled WGS sequence"/>
</dbReference>
<evidence type="ECO:0000313" key="3">
    <source>
        <dbReference type="Proteomes" id="UP001153269"/>
    </source>
</evidence>
<feature type="compositionally biased region" description="Basic and acidic residues" evidence="1">
    <location>
        <begin position="109"/>
        <end position="124"/>
    </location>
</feature>
<gene>
    <name evidence="2" type="ORF">PLEPLA_LOCUS4128</name>
</gene>
<name>A0A9N7TP45_PLEPL</name>
<evidence type="ECO:0000313" key="2">
    <source>
        <dbReference type="EMBL" id="CAB1416337.1"/>
    </source>
</evidence>
<reference evidence="2" key="1">
    <citation type="submission" date="2020-03" db="EMBL/GenBank/DDBJ databases">
        <authorList>
            <person name="Weist P."/>
        </authorList>
    </citation>
    <scope>NUCLEOTIDE SEQUENCE</scope>
</reference>
<feature type="region of interest" description="Disordered" evidence="1">
    <location>
        <begin position="7"/>
        <end position="43"/>
    </location>
</feature>
<feature type="region of interest" description="Disordered" evidence="1">
    <location>
        <begin position="68"/>
        <end position="124"/>
    </location>
</feature>
<keyword evidence="3" id="KW-1185">Reference proteome</keyword>
<dbReference type="AlphaFoldDB" id="A0A9N7TP45"/>
<sequence>MLFVSLMLARHPGSSSSGGGGGGGGGETERTPDPPDRSSTFPQGSEAWLQFTAHCPHHLGGRQVSWRWKEERETPSARWPPNTVTTPTRAEKKDSISFGSRKQMRQQHRLLEADPERIIDRRLK</sequence>
<proteinExistence type="predicted"/>
<protein>
    <submittedName>
        <fullName evidence="2">Uncharacterized protein</fullName>
    </submittedName>
</protein>
<accession>A0A9N7TP45</accession>
<organism evidence="2 3">
    <name type="scientific">Pleuronectes platessa</name>
    <name type="common">European plaice</name>
    <dbReference type="NCBI Taxonomy" id="8262"/>
    <lineage>
        <taxon>Eukaryota</taxon>
        <taxon>Metazoa</taxon>
        <taxon>Chordata</taxon>
        <taxon>Craniata</taxon>
        <taxon>Vertebrata</taxon>
        <taxon>Euteleostomi</taxon>
        <taxon>Actinopterygii</taxon>
        <taxon>Neopterygii</taxon>
        <taxon>Teleostei</taxon>
        <taxon>Neoteleostei</taxon>
        <taxon>Acanthomorphata</taxon>
        <taxon>Carangaria</taxon>
        <taxon>Pleuronectiformes</taxon>
        <taxon>Pleuronectoidei</taxon>
        <taxon>Pleuronectidae</taxon>
        <taxon>Pleuronectes</taxon>
    </lineage>
</organism>